<dbReference type="AlphaFoldDB" id="A0A0C3P1L3"/>
<dbReference type="PROSITE" id="PS50137">
    <property type="entry name" value="DS_RBD"/>
    <property type="match status" value="1"/>
</dbReference>
<keyword evidence="1" id="KW-0694">RNA-binding</keyword>
<dbReference type="Proteomes" id="UP000053257">
    <property type="component" value="Unassembled WGS sequence"/>
</dbReference>
<name>A0A0C3P1L3_PHLG1</name>
<dbReference type="Pfam" id="PF00035">
    <property type="entry name" value="dsrm"/>
    <property type="match status" value="1"/>
</dbReference>
<evidence type="ECO:0000256" key="1">
    <source>
        <dbReference type="PROSITE-ProRule" id="PRU00266"/>
    </source>
</evidence>
<reference evidence="3 4" key="1">
    <citation type="journal article" date="2014" name="PLoS Genet.">
        <title>Analysis of the Phlebiopsis gigantea genome, transcriptome and secretome provides insight into its pioneer colonization strategies of wood.</title>
        <authorList>
            <person name="Hori C."/>
            <person name="Ishida T."/>
            <person name="Igarashi K."/>
            <person name="Samejima M."/>
            <person name="Suzuki H."/>
            <person name="Master E."/>
            <person name="Ferreira P."/>
            <person name="Ruiz-Duenas F.J."/>
            <person name="Held B."/>
            <person name="Canessa P."/>
            <person name="Larrondo L.F."/>
            <person name="Schmoll M."/>
            <person name="Druzhinina I.S."/>
            <person name="Kubicek C.P."/>
            <person name="Gaskell J.A."/>
            <person name="Kersten P."/>
            <person name="St John F."/>
            <person name="Glasner J."/>
            <person name="Sabat G."/>
            <person name="Splinter BonDurant S."/>
            <person name="Syed K."/>
            <person name="Yadav J."/>
            <person name="Mgbeahuruike A.C."/>
            <person name="Kovalchuk A."/>
            <person name="Asiegbu F.O."/>
            <person name="Lackner G."/>
            <person name="Hoffmeister D."/>
            <person name="Rencoret J."/>
            <person name="Gutierrez A."/>
            <person name="Sun H."/>
            <person name="Lindquist E."/>
            <person name="Barry K."/>
            <person name="Riley R."/>
            <person name="Grigoriev I.V."/>
            <person name="Henrissat B."/>
            <person name="Kues U."/>
            <person name="Berka R.M."/>
            <person name="Martinez A.T."/>
            <person name="Covert S.F."/>
            <person name="Blanchette R.A."/>
            <person name="Cullen D."/>
        </authorList>
    </citation>
    <scope>NUCLEOTIDE SEQUENCE [LARGE SCALE GENOMIC DNA]</scope>
    <source>
        <strain evidence="3 4">11061_1 CR5-6</strain>
    </source>
</reference>
<dbReference type="EMBL" id="KN840444">
    <property type="protein sequence ID" value="KIP11719.1"/>
    <property type="molecule type" value="Genomic_DNA"/>
</dbReference>
<evidence type="ECO:0000313" key="3">
    <source>
        <dbReference type="EMBL" id="KIP11719.1"/>
    </source>
</evidence>
<dbReference type="OrthoDB" id="3246846at2759"/>
<evidence type="ECO:0000313" key="4">
    <source>
        <dbReference type="Proteomes" id="UP000053257"/>
    </source>
</evidence>
<dbReference type="SUPFAM" id="SSF54768">
    <property type="entry name" value="dsRNA-binding domain-like"/>
    <property type="match status" value="1"/>
</dbReference>
<organism evidence="3 4">
    <name type="scientific">Phlebiopsis gigantea (strain 11061_1 CR5-6)</name>
    <name type="common">White-rot fungus</name>
    <name type="synonym">Peniophora gigantea</name>
    <dbReference type="NCBI Taxonomy" id="745531"/>
    <lineage>
        <taxon>Eukaryota</taxon>
        <taxon>Fungi</taxon>
        <taxon>Dikarya</taxon>
        <taxon>Basidiomycota</taxon>
        <taxon>Agaricomycotina</taxon>
        <taxon>Agaricomycetes</taxon>
        <taxon>Polyporales</taxon>
        <taxon>Phanerochaetaceae</taxon>
        <taxon>Phlebiopsis</taxon>
    </lineage>
</organism>
<proteinExistence type="predicted"/>
<dbReference type="HOGENOM" id="CLU_172700_0_1_1"/>
<dbReference type="InterPro" id="IPR014720">
    <property type="entry name" value="dsRBD_dom"/>
</dbReference>
<accession>A0A0C3P1L3</accession>
<dbReference type="GO" id="GO:0003723">
    <property type="term" value="F:RNA binding"/>
    <property type="evidence" value="ECO:0007669"/>
    <property type="project" value="UniProtKB-UniRule"/>
</dbReference>
<gene>
    <name evidence="3" type="ORF">PHLGIDRAFT_124620</name>
</gene>
<dbReference type="Gene3D" id="3.30.160.20">
    <property type="match status" value="1"/>
</dbReference>
<evidence type="ECO:0000259" key="2">
    <source>
        <dbReference type="PROSITE" id="PS50137"/>
    </source>
</evidence>
<keyword evidence="4" id="KW-1185">Reference proteome</keyword>
<protein>
    <recommendedName>
        <fullName evidence="2">DRBM domain-containing protein</fullName>
    </recommendedName>
</protein>
<dbReference type="SMART" id="SM00358">
    <property type="entry name" value="DSRM"/>
    <property type="match status" value="1"/>
</dbReference>
<sequence>MSTSNNHTDGVPALNQYLQSIGKAEALSWLDTTSGPAHAPQWTSTCKIENEAKGKGQGPQKHIARDIAAKEALKAFGVTM</sequence>
<feature type="domain" description="DRBM" evidence="2">
    <location>
        <begin position="9"/>
        <end position="78"/>
    </location>
</feature>